<protein>
    <submittedName>
        <fullName evidence="2">Uncharacterized protein</fullName>
    </submittedName>
</protein>
<accession>A0ABT6CJE8</accession>
<dbReference type="Proteomes" id="UP001222770">
    <property type="component" value="Unassembled WGS sequence"/>
</dbReference>
<evidence type="ECO:0000256" key="1">
    <source>
        <dbReference type="SAM" id="SignalP"/>
    </source>
</evidence>
<evidence type="ECO:0000313" key="2">
    <source>
        <dbReference type="EMBL" id="MDF8334041.1"/>
    </source>
</evidence>
<reference evidence="2 3" key="1">
    <citation type="submission" date="2023-03" db="EMBL/GenBank/DDBJ databases">
        <title>Novosphingobium cyanobacteriorum sp. nov., isolated from a eutrophic reservoir during the Microcystis bloom period.</title>
        <authorList>
            <person name="Kang M."/>
            <person name="Le V."/>
            <person name="Ko S.-R."/>
            <person name="Lee S.-A."/>
            <person name="Ahn C.-Y."/>
        </authorList>
    </citation>
    <scope>NUCLEOTIDE SEQUENCE [LARGE SCALE GENOMIC DNA]</scope>
    <source>
        <strain evidence="2 3">HBC54</strain>
    </source>
</reference>
<dbReference type="EMBL" id="JAROCY010000011">
    <property type="protein sequence ID" value="MDF8334041.1"/>
    <property type="molecule type" value="Genomic_DNA"/>
</dbReference>
<evidence type="ECO:0000313" key="3">
    <source>
        <dbReference type="Proteomes" id="UP001222770"/>
    </source>
</evidence>
<organism evidence="2 3">
    <name type="scientific">Novosphingobium cyanobacteriorum</name>
    <dbReference type="NCBI Taxonomy" id="3024215"/>
    <lineage>
        <taxon>Bacteria</taxon>
        <taxon>Pseudomonadati</taxon>
        <taxon>Pseudomonadota</taxon>
        <taxon>Alphaproteobacteria</taxon>
        <taxon>Sphingomonadales</taxon>
        <taxon>Sphingomonadaceae</taxon>
        <taxon>Novosphingobium</taxon>
    </lineage>
</organism>
<sequence length="241" mass="25694">MAAAALCLVHAGNAAAQEQAAAAPQDAAAAPAADAPGCELHVFPTENYIGFNSGLLSGLGPIGAVADMDAHKGRVATVKELMKDYLGPEIQLQELEKVNYRAKLGVENYRVIIEPPTPSADAVKADPALKARVKALNADLKAGKRITASTNPCYAEFLLVSVFYFKAMMYGSNLLVGTQFRDFSKGGAPMISIGAVKNPLENFPPKTPEMVEAAKAELRDAFAKDFVEWTEKKLKVDRAAK</sequence>
<feature type="signal peptide" evidence="1">
    <location>
        <begin position="1"/>
        <end position="16"/>
    </location>
</feature>
<keyword evidence="3" id="KW-1185">Reference proteome</keyword>
<keyword evidence="1" id="KW-0732">Signal</keyword>
<feature type="chain" id="PRO_5045409546" evidence="1">
    <location>
        <begin position="17"/>
        <end position="241"/>
    </location>
</feature>
<gene>
    <name evidence="2" type="ORF">POM99_12575</name>
</gene>
<proteinExistence type="predicted"/>
<comment type="caution">
    <text evidence="2">The sequence shown here is derived from an EMBL/GenBank/DDBJ whole genome shotgun (WGS) entry which is preliminary data.</text>
</comment>
<dbReference type="RefSeq" id="WP_277278321.1">
    <property type="nucleotide sequence ID" value="NZ_JAROCY010000011.1"/>
</dbReference>
<name>A0ABT6CJE8_9SPHN</name>